<protein>
    <submittedName>
        <fullName evidence="2">Hydrolase, alpha/beta fold family</fullName>
    </submittedName>
</protein>
<evidence type="ECO:0000259" key="1">
    <source>
        <dbReference type="Pfam" id="PF00561"/>
    </source>
</evidence>
<dbReference type="InterPro" id="IPR029058">
    <property type="entry name" value="AB_hydrolase_fold"/>
</dbReference>
<keyword evidence="2" id="KW-0378">Hydrolase</keyword>
<dbReference type="EMBL" id="CADCTL010000129">
    <property type="protein sequence ID" value="CAA9246834.1"/>
    <property type="molecule type" value="Genomic_DNA"/>
</dbReference>
<name>A0A6J4ID37_9PROT</name>
<dbReference type="PANTHER" id="PTHR43689">
    <property type="entry name" value="HYDROLASE"/>
    <property type="match status" value="1"/>
</dbReference>
<feature type="domain" description="AB hydrolase-1" evidence="1">
    <location>
        <begin position="63"/>
        <end position="295"/>
    </location>
</feature>
<accession>A0A6J4ID37</accession>
<gene>
    <name evidence="2" type="ORF">AVDCRST_MAG04-1907</name>
</gene>
<evidence type="ECO:0000313" key="2">
    <source>
        <dbReference type="EMBL" id="CAA9246834.1"/>
    </source>
</evidence>
<dbReference type="Gene3D" id="3.40.50.1820">
    <property type="entry name" value="alpha/beta hydrolase"/>
    <property type="match status" value="1"/>
</dbReference>
<proteinExistence type="predicted"/>
<dbReference type="InterPro" id="IPR000073">
    <property type="entry name" value="AB_hydrolase_1"/>
</dbReference>
<reference evidence="2" key="1">
    <citation type="submission" date="2020-02" db="EMBL/GenBank/DDBJ databases">
        <authorList>
            <person name="Meier V. D."/>
        </authorList>
    </citation>
    <scope>NUCLEOTIDE SEQUENCE</scope>
    <source>
        <strain evidence="2">AVDCRST_MAG04</strain>
    </source>
</reference>
<dbReference type="AlphaFoldDB" id="A0A6J4ID37"/>
<sequence length="308" mass="33064">MKLAAIVVAGVLLAVLIGAGAWLYAPDKPRAALEARYANAPSQFLRVAGVRLHLRDTGPRGAPAVVLLHGFGASLHTWEPWAQLLSADRRVIRFDLPGFGLTGPDPTGDYTDARSVEVLAALMDELGLPRASVVGSSMGGRIAWSFAAAEPERVDKLVLMAPDGFAGHGREYGVAPKVPAMLRLLPYVLPAPLLRASLAPAYGDPAVLTEEVFARYRDMLLAPGVRQAIVARTGQNVLAEPEPLLRRIRAPTLLVWGEKDAMIPFRNAADYTGALPDSSVVSFPELGHVPHEEAPARSLEPVRAFLMR</sequence>
<dbReference type="SUPFAM" id="SSF53474">
    <property type="entry name" value="alpha/beta-Hydrolases"/>
    <property type="match status" value="1"/>
</dbReference>
<dbReference type="GO" id="GO:0016787">
    <property type="term" value="F:hydrolase activity"/>
    <property type="evidence" value="ECO:0007669"/>
    <property type="project" value="UniProtKB-KW"/>
</dbReference>
<organism evidence="2">
    <name type="scientific">uncultured Acetobacteraceae bacterium</name>
    <dbReference type="NCBI Taxonomy" id="169975"/>
    <lineage>
        <taxon>Bacteria</taxon>
        <taxon>Pseudomonadati</taxon>
        <taxon>Pseudomonadota</taxon>
        <taxon>Alphaproteobacteria</taxon>
        <taxon>Acetobacterales</taxon>
        <taxon>Acetobacteraceae</taxon>
        <taxon>environmental samples</taxon>
    </lineage>
</organism>
<dbReference type="PANTHER" id="PTHR43689:SF8">
    <property type="entry name" value="ALPHA_BETA-HYDROLASES SUPERFAMILY PROTEIN"/>
    <property type="match status" value="1"/>
</dbReference>
<dbReference type="PRINTS" id="PR00111">
    <property type="entry name" value="ABHYDROLASE"/>
</dbReference>
<dbReference type="Pfam" id="PF00561">
    <property type="entry name" value="Abhydrolase_1"/>
    <property type="match status" value="1"/>
</dbReference>